<sequence length="383" mass="42572">MGTSTIASTMSSTISSTTNVTSDVTSTATTLTSAMSSLVSSSISSTSLSSTTASGTGGCNTTDPSPQMAVFISLWYSLVFLFGLIGNALVILVLIKYKRLRIMTNIFLFNLALGDLLLIFTLPFWIHFHSGGTGGWDADHHMCKFIVGLCNVALYSEVLFIILLTLDRYLAVVYAVAYRLVRVVPIGILASLLAWILAVLGTMPEFIFYESNNATGKGVCQASYTDFWKGVDVTSMTMVTLILPLLIMAFCYWKIIKVLLKAHNRSRNLHAVKLILIMVVLYFVFWIPYNVLLILHTYQEAIFGPDCEARRRVDMALLVAEMIACTHCCVNPVIYAFVGEKFQQNLQDLTRQVRGSLHRVLRSSEPKTPTGSRRRQLEEETRL</sequence>
<dbReference type="GO" id="GO:0019722">
    <property type="term" value="P:calcium-mediated signaling"/>
    <property type="evidence" value="ECO:0007669"/>
    <property type="project" value="TreeGrafter"/>
</dbReference>
<reference evidence="11 12" key="1">
    <citation type="journal article" date="2015" name="Genome Announc.">
        <title>Genome sequences of equid herpesviruses 2 and 5.</title>
        <authorList>
            <person name="Wilkie G.S."/>
            <person name="Kerr K."/>
            <person name="Stewart J.P."/>
            <person name="Studdert M.J."/>
            <person name="Davison A.J."/>
        </authorList>
    </citation>
    <scope>NUCLEOTIDE SEQUENCE [LARGE SCALE GENOMIC DNA]</scope>
    <source>
        <strain evidence="11">2-141/67</strain>
    </source>
</reference>
<dbReference type="GO" id="GO:0007204">
    <property type="term" value="P:positive regulation of cytosolic calcium ion concentration"/>
    <property type="evidence" value="ECO:0007669"/>
    <property type="project" value="TreeGrafter"/>
</dbReference>
<feature type="region of interest" description="Disordered" evidence="9">
    <location>
        <begin position="360"/>
        <end position="383"/>
    </location>
</feature>
<dbReference type="KEGG" id="vg:23104217"/>
<dbReference type="PROSITE" id="PS00237">
    <property type="entry name" value="G_PROTEIN_RECEP_F1_1"/>
    <property type="match status" value="1"/>
</dbReference>
<evidence type="ECO:0000256" key="5">
    <source>
        <dbReference type="ARBA" id="ARBA00023136"/>
    </source>
</evidence>
<evidence type="ECO:0000313" key="11">
    <source>
        <dbReference type="EMBL" id="AIU39528.1"/>
    </source>
</evidence>
<dbReference type="OrthoDB" id="6769at10239"/>
<name>A0A0B4Q5M2_9GAMA</name>
<feature type="transmembrane region" description="Helical" evidence="10">
    <location>
        <begin position="315"/>
        <end position="338"/>
    </location>
</feature>
<dbReference type="GO" id="GO:0016493">
    <property type="term" value="F:C-C chemokine receptor activity"/>
    <property type="evidence" value="ECO:0007669"/>
    <property type="project" value="TreeGrafter"/>
</dbReference>
<dbReference type="PRINTS" id="PR00657">
    <property type="entry name" value="CCCHEMOKINER"/>
</dbReference>
<dbReference type="Proteomes" id="UP000124452">
    <property type="component" value="Segment"/>
</dbReference>
<evidence type="ECO:0000313" key="12">
    <source>
        <dbReference type="Proteomes" id="UP000124452"/>
    </source>
</evidence>
<dbReference type="PANTHER" id="PTHR10489:SF649">
    <property type="entry name" value="C-C CHEMOKINE RECEPTOR TYPE 3"/>
    <property type="match status" value="1"/>
</dbReference>
<evidence type="ECO:0000256" key="7">
    <source>
        <dbReference type="ARBA" id="ARBA00023224"/>
    </source>
</evidence>
<dbReference type="GO" id="GO:0060326">
    <property type="term" value="P:cell chemotaxis"/>
    <property type="evidence" value="ECO:0007669"/>
    <property type="project" value="TreeGrafter"/>
</dbReference>
<keyword evidence="5 10" id="KW-0472">Membrane</keyword>
<keyword evidence="12" id="KW-1185">Reference proteome</keyword>
<dbReference type="InterPro" id="IPR000355">
    <property type="entry name" value="Chemokine_rcpt"/>
</dbReference>
<feature type="transmembrane region" description="Helical" evidence="10">
    <location>
        <begin position="233"/>
        <end position="253"/>
    </location>
</feature>
<proteinExistence type="inferred from homology"/>
<dbReference type="PANTHER" id="PTHR10489">
    <property type="entry name" value="CELL ADHESION MOLECULE"/>
    <property type="match status" value="1"/>
</dbReference>
<dbReference type="InterPro" id="IPR017452">
    <property type="entry name" value="GPCR_Rhodpsn_7TM"/>
</dbReference>
<dbReference type="InterPro" id="IPR000276">
    <property type="entry name" value="GPCR_Rhodpsn"/>
</dbReference>
<dbReference type="CDD" id="cd14984">
    <property type="entry name" value="7tmA_Chemokine_R"/>
    <property type="match status" value="1"/>
</dbReference>
<keyword evidence="3 10" id="KW-1133">Transmembrane helix</keyword>
<keyword evidence="4 8" id="KW-0297">G-protein coupled receptor</keyword>
<evidence type="ECO:0000256" key="2">
    <source>
        <dbReference type="ARBA" id="ARBA00022692"/>
    </source>
</evidence>
<dbReference type="RefSeq" id="YP_009118391.1">
    <property type="nucleotide sequence ID" value="NC_026421.1"/>
</dbReference>
<feature type="transmembrane region" description="Helical" evidence="10">
    <location>
        <begin position="146"/>
        <end position="166"/>
    </location>
</feature>
<dbReference type="InterPro" id="IPR050119">
    <property type="entry name" value="CCR1-9-like"/>
</dbReference>
<dbReference type="GO" id="GO:0006955">
    <property type="term" value="P:immune response"/>
    <property type="evidence" value="ECO:0007669"/>
    <property type="project" value="TreeGrafter"/>
</dbReference>
<organism evidence="11 12">
    <name type="scientific">Equid gammaherpesvirus 5</name>
    <dbReference type="NCBI Taxonomy" id="10371"/>
    <lineage>
        <taxon>Viruses</taxon>
        <taxon>Duplodnaviria</taxon>
        <taxon>Heunggongvirae</taxon>
        <taxon>Peploviricota</taxon>
        <taxon>Herviviricetes</taxon>
        <taxon>Herpesvirales</taxon>
        <taxon>Orthoherpesviridae</taxon>
        <taxon>Gammaherpesvirinae</taxon>
        <taxon>Percavirus</taxon>
        <taxon>Percavirus equidgamma5</taxon>
    </lineage>
</organism>
<evidence type="ECO:0000256" key="6">
    <source>
        <dbReference type="ARBA" id="ARBA00023170"/>
    </source>
</evidence>
<keyword evidence="7 8" id="KW-0807">Transducer</keyword>
<dbReference type="GO" id="GO:0019957">
    <property type="term" value="F:C-C chemokine binding"/>
    <property type="evidence" value="ECO:0007669"/>
    <property type="project" value="TreeGrafter"/>
</dbReference>
<comment type="subcellular location">
    <subcellularLocation>
        <location evidence="1">Membrane</location>
        <topology evidence="1">Multi-pass membrane protein</topology>
    </subcellularLocation>
</comment>
<dbReference type="GO" id="GO:0016020">
    <property type="term" value="C:membrane"/>
    <property type="evidence" value="ECO:0007669"/>
    <property type="project" value="UniProtKB-SubCell"/>
</dbReference>
<evidence type="ECO:0000256" key="1">
    <source>
        <dbReference type="ARBA" id="ARBA00004141"/>
    </source>
</evidence>
<dbReference type="PRINTS" id="PR00237">
    <property type="entry name" value="GPCRRHODOPSN"/>
</dbReference>
<keyword evidence="2 8" id="KW-0812">Transmembrane</keyword>
<feature type="transmembrane region" description="Helical" evidence="10">
    <location>
        <begin position="178"/>
        <end position="200"/>
    </location>
</feature>
<evidence type="ECO:0000256" key="9">
    <source>
        <dbReference type="SAM" id="MobiDB-lite"/>
    </source>
</evidence>
<feature type="transmembrane region" description="Helical" evidence="10">
    <location>
        <begin position="274"/>
        <end position="295"/>
    </location>
</feature>
<gene>
    <name evidence="11" type="primary">E1</name>
</gene>
<feature type="transmembrane region" description="Helical" evidence="10">
    <location>
        <begin position="107"/>
        <end position="126"/>
    </location>
</feature>
<dbReference type="PROSITE" id="PS50262">
    <property type="entry name" value="G_PROTEIN_RECEP_F1_2"/>
    <property type="match status" value="1"/>
</dbReference>
<dbReference type="Gene3D" id="1.20.1070.10">
    <property type="entry name" value="Rhodopsin 7-helix transmembrane proteins"/>
    <property type="match status" value="1"/>
</dbReference>
<dbReference type="EMBL" id="KM924295">
    <property type="protein sequence ID" value="AIU39528.1"/>
    <property type="molecule type" value="Genomic_DNA"/>
</dbReference>
<dbReference type="GeneID" id="23104217"/>
<feature type="transmembrane region" description="Helical" evidence="10">
    <location>
        <begin position="74"/>
        <end position="95"/>
    </location>
</feature>
<keyword evidence="6 8" id="KW-0675">Receptor</keyword>
<evidence type="ECO:0000256" key="4">
    <source>
        <dbReference type="ARBA" id="ARBA00023040"/>
    </source>
</evidence>
<dbReference type="SUPFAM" id="SSF81321">
    <property type="entry name" value="Family A G protein-coupled receptor-like"/>
    <property type="match status" value="1"/>
</dbReference>
<comment type="similarity">
    <text evidence="8">Belongs to the G-protein coupled receptor 1 family.</text>
</comment>
<evidence type="ECO:0000256" key="10">
    <source>
        <dbReference type="SAM" id="Phobius"/>
    </source>
</evidence>
<dbReference type="Pfam" id="PF00001">
    <property type="entry name" value="7tm_1"/>
    <property type="match status" value="1"/>
</dbReference>
<accession>A0A0B4Q5M2</accession>
<evidence type="ECO:0000256" key="3">
    <source>
        <dbReference type="ARBA" id="ARBA00022989"/>
    </source>
</evidence>
<protein>
    <submittedName>
        <fullName evidence="11">Membrane protein E1</fullName>
    </submittedName>
</protein>
<evidence type="ECO:0000256" key="8">
    <source>
        <dbReference type="RuleBase" id="RU000688"/>
    </source>
</evidence>